<dbReference type="InterPro" id="IPR036365">
    <property type="entry name" value="PGBD-like_sf"/>
</dbReference>
<dbReference type="EMBL" id="JAPTMY010000012">
    <property type="protein sequence ID" value="MCZ0857801.1"/>
    <property type="molecule type" value="Genomic_DNA"/>
</dbReference>
<feature type="compositionally biased region" description="Polar residues" evidence="1">
    <location>
        <begin position="285"/>
        <end position="299"/>
    </location>
</feature>
<evidence type="ECO:0000259" key="3">
    <source>
        <dbReference type="Pfam" id="PF01471"/>
    </source>
</evidence>
<keyword evidence="2" id="KW-1133">Transmembrane helix</keyword>
<dbReference type="PROSITE" id="PS51318">
    <property type="entry name" value="TAT"/>
    <property type="match status" value="1"/>
</dbReference>
<evidence type="ECO:0000313" key="5">
    <source>
        <dbReference type="Proteomes" id="UP001072034"/>
    </source>
</evidence>
<keyword evidence="2" id="KW-0472">Membrane</keyword>
<keyword evidence="5" id="KW-1185">Reference proteome</keyword>
<feature type="region of interest" description="Disordered" evidence="1">
    <location>
        <begin position="1"/>
        <end position="41"/>
    </location>
</feature>
<proteinExistence type="predicted"/>
<comment type="caution">
    <text evidence="4">The sequence shown here is derived from an EMBL/GenBank/DDBJ whole genome shotgun (WGS) entry which is preliminary data.</text>
</comment>
<accession>A0ABT4I7T4</accession>
<dbReference type="RefSeq" id="WP_268917322.1">
    <property type="nucleotide sequence ID" value="NZ_CP124548.1"/>
</dbReference>
<keyword evidence="2" id="KW-0812">Transmembrane</keyword>
<dbReference type="Gene3D" id="1.10.101.10">
    <property type="entry name" value="PGBD-like superfamily/PGBD"/>
    <property type="match status" value="1"/>
</dbReference>
<evidence type="ECO:0000313" key="4">
    <source>
        <dbReference type="EMBL" id="MCZ0857801.1"/>
    </source>
</evidence>
<feature type="transmembrane region" description="Helical" evidence="2">
    <location>
        <begin position="46"/>
        <end position="70"/>
    </location>
</feature>
<dbReference type="SUPFAM" id="SSF47090">
    <property type="entry name" value="PGBD-like"/>
    <property type="match status" value="1"/>
</dbReference>
<dbReference type="InterPro" id="IPR006311">
    <property type="entry name" value="TAT_signal"/>
</dbReference>
<dbReference type="Pfam" id="PF01471">
    <property type="entry name" value="PG_binding_1"/>
    <property type="match status" value="1"/>
</dbReference>
<dbReference type="PANTHER" id="PTHR30469:SF15">
    <property type="entry name" value="HLYD FAMILY OF SECRETION PROTEINS"/>
    <property type="match status" value="1"/>
</dbReference>
<dbReference type="InterPro" id="IPR036366">
    <property type="entry name" value="PGBDSf"/>
</dbReference>
<sequence>MRLRRRTRDAGGDLASLIEGGEGAGDPAGAEAPRRKGSAHPTRRRLLIGAGAALLLVGAGAGTAAAVGVLPGQARKNEDKPAEFTGTTEEITRGTLQGETSAAGTLRFSDSHVLRSGFEGVVTWLPAAGTVLHAGDQLYDVGGEPAYLMHGSIPAWRAFEDGMSKGSDVQQLQAALQSLGYFTREPDGTFGWWTMRAIRAWQKDKDLEQTGAIPLGRVVFAPDDLRVGSIKSRVGDKAAVEGDLYDVTSTAQVVDVNIKLADQQLGVVGNKVTLHLPGAVDTTGTISSVGTPTEKSGSGDSKEKERVIPVTITPDDASVTASFQEVSVTVGLPSDKRENVLSVPVGALVALSPEQFGVEVVQADNTTQRVPVTTGLFAAGRVEISGEGLAEGQRVVVPQR</sequence>
<evidence type="ECO:0000256" key="2">
    <source>
        <dbReference type="SAM" id="Phobius"/>
    </source>
</evidence>
<name>A0ABT4I7T4_9ACTO</name>
<dbReference type="Proteomes" id="UP001072034">
    <property type="component" value="Unassembled WGS sequence"/>
</dbReference>
<dbReference type="PANTHER" id="PTHR30469">
    <property type="entry name" value="MULTIDRUG RESISTANCE PROTEIN MDTA"/>
    <property type="match status" value="1"/>
</dbReference>
<dbReference type="InterPro" id="IPR002477">
    <property type="entry name" value="Peptidoglycan-bd-like"/>
</dbReference>
<reference evidence="4" key="1">
    <citation type="submission" date="2022-10" db="EMBL/GenBank/DDBJ databases">
        <title>Genome sequence of Actinomyces israelii ATCC 10048.</title>
        <authorList>
            <person name="Watt R.M."/>
            <person name="Tong W.M."/>
        </authorList>
    </citation>
    <scope>NUCLEOTIDE SEQUENCE</scope>
    <source>
        <strain evidence="4">ATCC 10048</strain>
    </source>
</reference>
<gene>
    <name evidence="4" type="ORF">OHJ16_07055</name>
</gene>
<organism evidence="4 5">
    <name type="scientific">Actinomyces israelii</name>
    <dbReference type="NCBI Taxonomy" id="1659"/>
    <lineage>
        <taxon>Bacteria</taxon>
        <taxon>Bacillati</taxon>
        <taxon>Actinomycetota</taxon>
        <taxon>Actinomycetes</taxon>
        <taxon>Actinomycetales</taxon>
        <taxon>Actinomycetaceae</taxon>
        <taxon>Actinomyces</taxon>
    </lineage>
</organism>
<protein>
    <submittedName>
        <fullName evidence="4">Peptidoglycan-binding protein</fullName>
    </submittedName>
</protein>
<feature type="domain" description="Peptidoglycan binding-like" evidence="3">
    <location>
        <begin position="166"/>
        <end position="211"/>
    </location>
</feature>
<evidence type="ECO:0000256" key="1">
    <source>
        <dbReference type="SAM" id="MobiDB-lite"/>
    </source>
</evidence>
<feature type="region of interest" description="Disordered" evidence="1">
    <location>
        <begin position="285"/>
        <end position="304"/>
    </location>
</feature>
<dbReference type="Gene3D" id="2.40.420.20">
    <property type="match status" value="1"/>
</dbReference>